<dbReference type="KEGG" id="pmet:G4Y79_20890"/>
<accession>A0A7S8E855</accession>
<dbReference type="EMBL" id="CP062983">
    <property type="protein sequence ID" value="QPC82114.1"/>
    <property type="molecule type" value="Genomic_DNA"/>
</dbReference>
<name>A0A7S8E855_9CHLR</name>
<dbReference type="Proteomes" id="UP000594468">
    <property type="component" value="Chromosome"/>
</dbReference>
<evidence type="ECO:0000313" key="2">
    <source>
        <dbReference type="Proteomes" id="UP000594468"/>
    </source>
</evidence>
<evidence type="ECO:0000313" key="1">
    <source>
        <dbReference type="EMBL" id="QPC82114.1"/>
    </source>
</evidence>
<gene>
    <name evidence="1" type="ORF">G4Y79_20890</name>
</gene>
<dbReference type="RefSeq" id="WP_195170183.1">
    <property type="nucleotide sequence ID" value="NZ_CP062983.1"/>
</dbReference>
<keyword evidence="2" id="KW-1185">Reference proteome</keyword>
<proteinExistence type="predicted"/>
<protein>
    <recommendedName>
        <fullName evidence="3">Phage tail protein</fullName>
    </recommendedName>
</protein>
<sequence length="148" mass="16273">MADKSVLTGEDFYLAYSDDGGTTKTPVPGWRRFNPGMTYNEINTEAAGDAIGTGKPGRLMTNPDLMILHDTSNATAIGAFRDAWLGKTSLQIYWAEKNEVGQPLFGLSMYVMDFNISYEDQKEQEINIKLKPADPNWVADPSSATLTA</sequence>
<reference evidence="1 2" key="1">
    <citation type="submission" date="2020-02" db="EMBL/GenBank/DDBJ databases">
        <authorList>
            <person name="Zheng R.K."/>
            <person name="Sun C.M."/>
        </authorList>
    </citation>
    <scope>NUCLEOTIDE SEQUENCE [LARGE SCALE GENOMIC DNA]</scope>
    <source>
        <strain evidence="2">rifampicinis</strain>
    </source>
</reference>
<organism evidence="1 2">
    <name type="scientific">Phototrophicus methaneseepsis</name>
    <dbReference type="NCBI Taxonomy" id="2710758"/>
    <lineage>
        <taxon>Bacteria</taxon>
        <taxon>Bacillati</taxon>
        <taxon>Chloroflexota</taxon>
        <taxon>Candidatus Thermofontia</taxon>
        <taxon>Phototrophicales</taxon>
        <taxon>Phototrophicaceae</taxon>
        <taxon>Phototrophicus</taxon>
    </lineage>
</organism>
<evidence type="ECO:0008006" key="3">
    <source>
        <dbReference type="Google" id="ProtNLM"/>
    </source>
</evidence>
<dbReference type="AlphaFoldDB" id="A0A7S8E855"/>